<dbReference type="GO" id="GO:0003677">
    <property type="term" value="F:DNA binding"/>
    <property type="evidence" value="ECO:0007669"/>
    <property type="project" value="UniProtKB-KW"/>
</dbReference>
<evidence type="ECO:0000313" key="4">
    <source>
        <dbReference type="EMBL" id="MBJ6749885.1"/>
    </source>
</evidence>
<evidence type="ECO:0000256" key="2">
    <source>
        <dbReference type="SAM" id="Phobius"/>
    </source>
</evidence>
<gene>
    <name evidence="4" type="ORF">JFN91_06635</name>
</gene>
<dbReference type="NCBIfam" id="TIGR01439">
    <property type="entry name" value="lp_hng_hel_AbrB"/>
    <property type="match status" value="1"/>
</dbReference>
<dbReference type="Pfam" id="PF04014">
    <property type="entry name" value="MazE_antitoxin"/>
    <property type="match status" value="1"/>
</dbReference>
<name>A0ABS0YC70_9BACT</name>
<dbReference type="RefSeq" id="WP_199388430.1">
    <property type="nucleotide sequence ID" value="NZ_JAEMHL010000003.1"/>
</dbReference>
<evidence type="ECO:0000313" key="5">
    <source>
        <dbReference type="Proteomes" id="UP000614714"/>
    </source>
</evidence>
<protein>
    <submittedName>
        <fullName evidence="4">AbrB/MazE/SpoVT family DNA-binding domain-containing protein</fullName>
    </submittedName>
</protein>
<evidence type="ECO:0000259" key="3">
    <source>
        <dbReference type="PROSITE" id="PS51740"/>
    </source>
</evidence>
<reference evidence="4 5" key="1">
    <citation type="submission" date="2020-12" db="EMBL/GenBank/DDBJ databases">
        <title>Geomonas sp. Red421, isolated from paddy soil.</title>
        <authorList>
            <person name="Xu Z."/>
            <person name="Zhang Z."/>
            <person name="Masuda Y."/>
            <person name="Itoh H."/>
            <person name="Senoo K."/>
        </authorList>
    </citation>
    <scope>NUCLEOTIDE SEQUENCE [LARGE SCALE GENOMIC DNA]</scope>
    <source>
        <strain evidence="4 5">Red421</strain>
    </source>
</reference>
<keyword evidence="2" id="KW-0812">Transmembrane</keyword>
<proteinExistence type="predicted"/>
<keyword evidence="5" id="KW-1185">Reference proteome</keyword>
<dbReference type="InterPro" id="IPR007159">
    <property type="entry name" value="SpoVT-AbrB_dom"/>
</dbReference>
<dbReference type="InterPro" id="IPR037914">
    <property type="entry name" value="SpoVT-AbrB_sf"/>
</dbReference>
<organism evidence="4 5">
    <name type="scientific">Geomonas anaerohicana</name>
    <dbReference type="NCBI Taxonomy" id="2798583"/>
    <lineage>
        <taxon>Bacteria</taxon>
        <taxon>Pseudomonadati</taxon>
        <taxon>Thermodesulfobacteriota</taxon>
        <taxon>Desulfuromonadia</taxon>
        <taxon>Geobacterales</taxon>
        <taxon>Geobacteraceae</taxon>
        <taxon>Geomonas</taxon>
    </lineage>
</organism>
<dbReference type="SUPFAM" id="SSF89447">
    <property type="entry name" value="AbrB/MazE/MraZ-like"/>
    <property type="match status" value="1"/>
</dbReference>
<keyword evidence="2" id="KW-1133">Transmembrane helix</keyword>
<feature type="transmembrane region" description="Helical" evidence="2">
    <location>
        <begin position="91"/>
        <end position="115"/>
    </location>
</feature>
<accession>A0ABS0YC70</accession>
<dbReference type="Proteomes" id="UP000614714">
    <property type="component" value="Unassembled WGS sequence"/>
</dbReference>
<keyword evidence="1 4" id="KW-0238">DNA-binding</keyword>
<feature type="transmembrane region" description="Helical" evidence="2">
    <location>
        <begin position="65"/>
        <end position="85"/>
    </location>
</feature>
<comment type="caution">
    <text evidence="4">The sequence shown here is derived from an EMBL/GenBank/DDBJ whole genome shotgun (WGS) entry which is preliminary data.</text>
</comment>
<dbReference type="PROSITE" id="PS51740">
    <property type="entry name" value="SPOVT_ABRB"/>
    <property type="match status" value="1"/>
</dbReference>
<evidence type="ECO:0000256" key="1">
    <source>
        <dbReference type="PROSITE-ProRule" id="PRU01076"/>
    </source>
</evidence>
<dbReference type="EMBL" id="JAEMHL010000003">
    <property type="protein sequence ID" value="MBJ6749885.1"/>
    <property type="molecule type" value="Genomic_DNA"/>
</dbReference>
<sequence length="292" mass="30784">MNSAVLGVPGGGVLLASSVMIDCLKALYGTAKYINDYLNEQIEEMKGNDNPTVARTGDILEKAKLGFGVGFIAPTVVIAVGQVILGNPLSAVAAVATVPLSPISMTCAAVGAIYYGWNVLSEKEKEEIISRICHGLQVGAEIVKSIISFIINKSKEAWNSENLTEVKKFVSATAAAFGKTLGNVTHKLTDKVLDAIGKTKVVTGKAIEKTGDAISHAIGDLKTRLPNKEKEDRPALAMTSPSSTRVKINSKGQITIPSALRREIGLTSLSELELVIDGDNITISKVVAPDSP</sequence>
<feature type="domain" description="SpoVT-AbrB" evidence="3">
    <location>
        <begin position="243"/>
        <end position="288"/>
    </location>
</feature>
<dbReference type="SMART" id="SM00966">
    <property type="entry name" value="SpoVT_AbrB"/>
    <property type="match status" value="1"/>
</dbReference>
<dbReference type="Gene3D" id="2.10.260.10">
    <property type="match status" value="1"/>
</dbReference>
<keyword evidence="2" id="KW-0472">Membrane</keyword>